<dbReference type="InterPro" id="IPR013446">
    <property type="entry name" value="G1P_cyt_trans-like"/>
</dbReference>
<dbReference type="InterPro" id="IPR029044">
    <property type="entry name" value="Nucleotide-diphossugar_trans"/>
</dbReference>
<dbReference type="AlphaFoldDB" id="A0A1F7F6W1"/>
<gene>
    <name evidence="2" type="ORF">A2519_16710</name>
</gene>
<feature type="domain" description="Nucleotidyl transferase" evidence="1">
    <location>
        <begin position="11"/>
        <end position="226"/>
    </location>
</feature>
<dbReference type="GO" id="GO:0047343">
    <property type="term" value="F:glucose-1-phosphate cytidylyltransferase activity"/>
    <property type="evidence" value="ECO:0007669"/>
    <property type="project" value="InterPro"/>
</dbReference>
<dbReference type="PANTHER" id="PTHR47183">
    <property type="entry name" value="GLUCOSE-1-PHOSPHATE CYTIDYLYLTRANSFERASE-RELATED"/>
    <property type="match status" value="1"/>
</dbReference>
<protein>
    <recommendedName>
        <fullName evidence="1">Nucleotidyl transferase domain-containing protein</fullName>
    </recommendedName>
</protein>
<dbReference type="InterPro" id="IPR005835">
    <property type="entry name" value="NTP_transferase_dom"/>
</dbReference>
<dbReference type="PANTHER" id="PTHR47183:SF2">
    <property type="entry name" value="GLUCOSE-1-PHOSPHATE CYTIDYLYLTRANSFERASE-RELATED"/>
    <property type="match status" value="1"/>
</dbReference>
<dbReference type="EMBL" id="MFYX01000110">
    <property type="protein sequence ID" value="OGK02308.1"/>
    <property type="molecule type" value="Genomic_DNA"/>
</dbReference>
<reference evidence="2 3" key="1">
    <citation type="journal article" date="2016" name="Nat. Commun.">
        <title>Thousands of microbial genomes shed light on interconnected biogeochemical processes in an aquifer system.</title>
        <authorList>
            <person name="Anantharaman K."/>
            <person name="Brown C.T."/>
            <person name="Hug L.A."/>
            <person name="Sharon I."/>
            <person name="Castelle C.J."/>
            <person name="Probst A.J."/>
            <person name="Thomas B.C."/>
            <person name="Singh A."/>
            <person name="Wilkins M.J."/>
            <person name="Karaoz U."/>
            <person name="Brodie E.L."/>
            <person name="Williams K.H."/>
            <person name="Hubbard S.S."/>
            <person name="Banfield J.F."/>
        </authorList>
    </citation>
    <scope>NUCLEOTIDE SEQUENCE [LARGE SCALE GENOMIC DNA]</scope>
</reference>
<accession>A0A1F7F6W1</accession>
<name>A0A1F7F6W1_UNCRA</name>
<organism evidence="2 3">
    <name type="scientific">Candidatus Raymondbacteria bacterium RIFOXYD12_FULL_49_13</name>
    <dbReference type="NCBI Taxonomy" id="1817890"/>
    <lineage>
        <taxon>Bacteria</taxon>
        <taxon>Raymondiibacteriota</taxon>
    </lineage>
</organism>
<dbReference type="Pfam" id="PF00483">
    <property type="entry name" value="NTP_transferase"/>
    <property type="match status" value="1"/>
</dbReference>
<dbReference type="SUPFAM" id="SSF53448">
    <property type="entry name" value="Nucleotide-diphospho-sugar transferases"/>
    <property type="match status" value="1"/>
</dbReference>
<dbReference type="Proteomes" id="UP000179243">
    <property type="component" value="Unassembled WGS sequence"/>
</dbReference>
<evidence type="ECO:0000313" key="3">
    <source>
        <dbReference type="Proteomes" id="UP000179243"/>
    </source>
</evidence>
<comment type="caution">
    <text evidence="2">The sequence shown here is derived from an EMBL/GenBank/DDBJ whole genome shotgun (WGS) entry which is preliminary data.</text>
</comment>
<dbReference type="Gene3D" id="3.90.550.10">
    <property type="entry name" value="Spore Coat Polysaccharide Biosynthesis Protein SpsA, Chain A"/>
    <property type="match status" value="1"/>
</dbReference>
<proteinExistence type="predicted"/>
<sequence length="271" mass="31121">MNGETRLSEYKAVILCGGQGTRIRGVAEGIPKPLIDIGGKPIVWHIMKMYSFYGIRKFILCLGYRGDTIIDYFENYQSRTHDFTMTIKDKNHRSFNDEVRKDRDVDDWEITFALTGEDTMTGGRILRIKKYIKEGLFFATYGDGLSDVDIGKLFSFHLEAGGVASLTGVHLPTTFGIVESEGNGKITSFREKPVLPGRINGGFFVFNQQIFDHIDNDSTVLEDLPFKRLVRSRSISMFPWDGFWHGMDTFKDYQELNKIWNENKAPWKLWS</sequence>
<evidence type="ECO:0000313" key="2">
    <source>
        <dbReference type="EMBL" id="OGK02308.1"/>
    </source>
</evidence>
<evidence type="ECO:0000259" key="1">
    <source>
        <dbReference type="Pfam" id="PF00483"/>
    </source>
</evidence>